<dbReference type="Pfam" id="PF13274">
    <property type="entry name" value="SocA_Panacea"/>
    <property type="match status" value="1"/>
</dbReference>
<dbReference type="Proteomes" id="UP000742786">
    <property type="component" value="Unassembled WGS sequence"/>
</dbReference>
<dbReference type="AlphaFoldDB" id="A0A916J3W0"/>
<evidence type="ECO:0000259" key="1">
    <source>
        <dbReference type="Pfam" id="PF13274"/>
    </source>
</evidence>
<dbReference type="EMBL" id="CAJQUM010000001">
    <property type="protein sequence ID" value="CAG4883709.1"/>
    <property type="molecule type" value="Genomic_DNA"/>
</dbReference>
<dbReference type="InterPro" id="IPR025272">
    <property type="entry name" value="SocA_Panacea"/>
</dbReference>
<proteinExistence type="predicted"/>
<dbReference type="RefSeq" id="WP_220635642.1">
    <property type="nucleotide sequence ID" value="NZ_CAJQUM010000001.1"/>
</dbReference>
<evidence type="ECO:0000313" key="2">
    <source>
        <dbReference type="EMBL" id="CAG4883709.1"/>
    </source>
</evidence>
<feature type="domain" description="Antitoxin SocA-like Panacea" evidence="1">
    <location>
        <begin position="33"/>
        <end position="145"/>
    </location>
</feature>
<comment type="caution">
    <text evidence="2">The sequence shown here is derived from an EMBL/GenBank/DDBJ whole genome shotgun (WGS) entry which is preliminary data.</text>
</comment>
<reference evidence="2" key="1">
    <citation type="submission" date="2021-04" db="EMBL/GenBank/DDBJ databases">
        <authorList>
            <person name="Hornung B."/>
        </authorList>
    </citation>
    <scope>NUCLEOTIDE SEQUENCE</scope>
    <source>
        <strain evidence="2">G5G6</strain>
    </source>
</reference>
<protein>
    <recommendedName>
        <fullName evidence="1">Antitoxin SocA-like Panacea domain-containing protein</fullName>
    </recommendedName>
</protein>
<sequence>MAVHARLFNREKALESILFIAAQLKAPTMHSIAKMLYLSDKLHLQDFGRLICGDHYIAMEYGPVPSTAYNMMKVPTGRFSFDPDIDEAVIEAIEITHGRNVVPKRNADTSVLSESEIDCINAVVEEHGHKTFGQLTDLTHDGAWKVTDENKPISLTDIVATLPNAGEVAAYLEAAH</sequence>
<accession>A0A916J3W0</accession>
<keyword evidence="3" id="KW-1185">Reference proteome</keyword>
<organism evidence="2 3">
    <name type="scientific">Georgfuchsia toluolica</name>
    <dbReference type="NCBI Taxonomy" id="424218"/>
    <lineage>
        <taxon>Bacteria</taxon>
        <taxon>Pseudomonadati</taxon>
        <taxon>Pseudomonadota</taxon>
        <taxon>Betaproteobacteria</taxon>
        <taxon>Nitrosomonadales</taxon>
        <taxon>Sterolibacteriaceae</taxon>
        <taxon>Georgfuchsia</taxon>
    </lineage>
</organism>
<gene>
    <name evidence="2" type="ORF">GTOL_11592</name>
</gene>
<evidence type="ECO:0000313" key="3">
    <source>
        <dbReference type="Proteomes" id="UP000742786"/>
    </source>
</evidence>
<name>A0A916J3W0_9PROT</name>